<dbReference type="SMART" id="SM00368">
    <property type="entry name" value="LRR_RI"/>
    <property type="match status" value="7"/>
</dbReference>
<accession>A0A485LRU7</accession>
<dbReference type="OrthoDB" id="341587at2759"/>
<reference evidence="5 6" key="1">
    <citation type="submission" date="2019-03" db="EMBL/GenBank/DDBJ databases">
        <authorList>
            <person name="Gaulin E."/>
            <person name="Dumas B."/>
        </authorList>
    </citation>
    <scope>NUCLEOTIDE SEQUENCE [LARGE SCALE GENOMIC DNA]</scope>
    <source>
        <strain evidence="5">CBS 568.67</strain>
    </source>
</reference>
<organism evidence="5 6">
    <name type="scientific">Aphanomyces stellatus</name>
    <dbReference type="NCBI Taxonomy" id="120398"/>
    <lineage>
        <taxon>Eukaryota</taxon>
        <taxon>Sar</taxon>
        <taxon>Stramenopiles</taxon>
        <taxon>Oomycota</taxon>
        <taxon>Saprolegniomycetes</taxon>
        <taxon>Saprolegniales</taxon>
        <taxon>Verrucalvaceae</taxon>
        <taxon>Aphanomyces</taxon>
    </lineage>
</organism>
<dbReference type="SUPFAM" id="SSF52047">
    <property type="entry name" value="RNI-like"/>
    <property type="match status" value="1"/>
</dbReference>
<gene>
    <name evidence="5" type="primary">Aste57867_24942</name>
    <name evidence="4" type="ORF">As57867_024864</name>
    <name evidence="5" type="ORF">ASTE57867_24942</name>
</gene>
<dbReference type="PANTHER" id="PTHR24107:SF2">
    <property type="entry name" value="NLR FAMILY CARD DOMAIN CONTAINING 3"/>
    <property type="match status" value="1"/>
</dbReference>
<keyword evidence="2" id="KW-0963">Cytoplasm</keyword>
<proteinExistence type="predicted"/>
<evidence type="ECO:0000256" key="3">
    <source>
        <dbReference type="ARBA" id="ARBA00023212"/>
    </source>
</evidence>
<dbReference type="AlphaFoldDB" id="A0A485LRU7"/>
<evidence type="ECO:0000313" key="5">
    <source>
        <dbReference type="EMBL" id="VFU01573.1"/>
    </source>
</evidence>
<sequence length="451" mass="49736">MLATTSVGATTAVCSLSDQVKKYRPRLIQDEKDASGNQSRKALPKREIDSLVIMCIKVITERFSTKANPMEGIPTKFLPDVTLRLPLTLHLTATAPHIADENFWKRSCLNRAGWTNLQIAQHGLTWKQLYLGTYSSIHRLEGGLTVATERNLQEELEAFDPTHTDAAPYAELLTKIRACAPHIFSLEIDQLLSHLDLHEVTSCLPNLTKLKLTYGVKNIGMKYERMLFGMKISDATSLSHAIKTTTTLSTLQLPSNLLDDDLLRMLMTGLIKNETITTLDLSHNKITNHGARLLAKLLVPTSVISTLNLCDNQIHAEGGRYLARGIKCNTSLVELNLRLNRLTDEGGKLLLEGLGGHRALSILILSNNALGKETADGLCSLFLDPESALAVVDLSGNELTEADANSLHEGLEKNTKLVTLDLRQNQIPRDAAVLAHIAQIIRRNEIDGRRG</sequence>
<dbReference type="Proteomes" id="UP000332933">
    <property type="component" value="Unassembled WGS sequence"/>
</dbReference>
<dbReference type="GO" id="GO:0005856">
    <property type="term" value="C:cytoskeleton"/>
    <property type="evidence" value="ECO:0007669"/>
    <property type="project" value="UniProtKB-SubCell"/>
</dbReference>
<evidence type="ECO:0000313" key="6">
    <source>
        <dbReference type="Proteomes" id="UP000332933"/>
    </source>
</evidence>
<dbReference type="EMBL" id="CAADRA010007504">
    <property type="protein sequence ID" value="VFU01573.1"/>
    <property type="molecule type" value="Genomic_DNA"/>
</dbReference>
<protein>
    <submittedName>
        <fullName evidence="5">Aste57867_24942 protein</fullName>
    </submittedName>
</protein>
<dbReference type="InterPro" id="IPR001611">
    <property type="entry name" value="Leu-rich_rpt"/>
</dbReference>
<keyword evidence="3" id="KW-0206">Cytoskeleton</keyword>
<dbReference type="InterPro" id="IPR032675">
    <property type="entry name" value="LRR_dom_sf"/>
</dbReference>
<evidence type="ECO:0000256" key="2">
    <source>
        <dbReference type="ARBA" id="ARBA00022490"/>
    </source>
</evidence>
<comment type="subcellular location">
    <subcellularLocation>
        <location evidence="1">Cytoplasm</location>
        <location evidence="1">Cytoskeleton</location>
    </subcellularLocation>
</comment>
<dbReference type="InterPro" id="IPR052410">
    <property type="entry name" value="DRC5"/>
</dbReference>
<evidence type="ECO:0000313" key="4">
    <source>
        <dbReference type="EMBL" id="KAF0682929.1"/>
    </source>
</evidence>
<keyword evidence="6" id="KW-1185">Reference proteome</keyword>
<dbReference type="Pfam" id="PF13516">
    <property type="entry name" value="LRR_6"/>
    <property type="match status" value="3"/>
</dbReference>
<name>A0A485LRU7_9STRA</name>
<dbReference type="PANTHER" id="PTHR24107">
    <property type="entry name" value="YNEIN REGULATORY COMPLEX SUBUNIT 5"/>
    <property type="match status" value="1"/>
</dbReference>
<evidence type="ECO:0000256" key="1">
    <source>
        <dbReference type="ARBA" id="ARBA00004245"/>
    </source>
</evidence>
<dbReference type="EMBL" id="VJMH01007478">
    <property type="protein sequence ID" value="KAF0682929.1"/>
    <property type="molecule type" value="Genomic_DNA"/>
</dbReference>
<dbReference type="Gene3D" id="3.80.10.10">
    <property type="entry name" value="Ribonuclease Inhibitor"/>
    <property type="match status" value="2"/>
</dbReference>
<reference evidence="4" key="2">
    <citation type="submission" date="2019-06" db="EMBL/GenBank/DDBJ databases">
        <title>Genomics analysis of Aphanomyces spp. identifies a new class of oomycete effector associated with host adaptation.</title>
        <authorList>
            <person name="Gaulin E."/>
        </authorList>
    </citation>
    <scope>NUCLEOTIDE SEQUENCE</scope>
    <source>
        <strain evidence="4">CBS 578.67</strain>
    </source>
</reference>